<dbReference type="RefSeq" id="WP_183408737.1">
    <property type="nucleotide sequence ID" value="NZ_JACHWY010000001.1"/>
</dbReference>
<dbReference type="SUPFAM" id="SSF53720">
    <property type="entry name" value="ALDH-like"/>
    <property type="match status" value="1"/>
</dbReference>
<dbReference type="AlphaFoldDB" id="A0A7W4Z4F6"/>
<dbReference type="GO" id="GO:0004029">
    <property type="term" value="F:aldehyde dehydrogenase (NAD+) activity"/>
    <property type="evidence" value="ECO:0007669"/>
    <property type="project" value="TreeGrafter"/>
</dbReference>
<dbReference type="Pfam" id="PF00171">
    <property type="entry name" value="Aldedh"/>
    <property type="match status" value="1"/>
</dbReference>
<dbReference type="InterPro" id="IPR012394">
    <property type="entry name" value="Aldehyde_DH_NAD(P)"/>
</dbReference>
<dbReference type="PIRSF" id="PIRSF036492">
    <property type="entry name" value="ALDH"/>
    <property type="match status" value="1"/>
</dbReference>
<keyword evidence="2 4" id="KW-0560">Oxidoreductase</keyword>
<dbReference type="InterPro" id="IPR016160">
    <property type="entry name" value="Ald_DH_CS_CYS"/>
</dbReference>
<evidence type="ECO:0000313" key="10">
    <source>
        <dbReference type="EMBL" id="MBB3046022.1"/>
    </source>
</evidence>
<sequence length="484" mass="53426">MSNLATATTASEQPSTESKTSRLDDVFARQKQASRQAAYPSLQERIAHLDRLASLLEDNQDAIAEAISADFGNRAAQESKVLEIFGLISGCHYTRKRLKKWIKPQKRHVGMAFFGAKNIVIPQPKGVVGIVTPWNYPLFLALSPAISALAAGNRCIIKMASNSQTLARLMDKLISEAFDDSVLCVIPGVSAQDFTDRPWDHLIFTGSPATGKTVMATAAKHLTPVTLELGGKSPTIVAEDYPLDTAAERLLFGKYLNAGQTCVAPDYVFVPRSKVEAFVAAAKKVLQQRYPRLDTPDYTSIIDEKSYQRLKQTLDDATAKGAKAINLLDQAANDDSLRKIAPHVVCDVDGDMTIMQEEIFGPLLPIKPYDSIDEVIEYINSNERPLALYLYSNNKKLQDKVIYNTLSGGMCLNDSVVHVAQHDMPFGGVGNSGMGHYHGYEGFVEFSKMRPIFKQGPMSGLLMMAPPYGDFFDKMYRMMIKLKL</sequence>
<feature type="active site" evidence="5">
    <location>
        <position position="262"/>
    </location>
</feature>
<dbReference type="FunFam" id="3.40.309.10:FF:000003">
    <property type="entry name" value="Aldehyde dehydrogenase"/>
    <property type="match status" value="1"/>
</dbReference>
<dbReference type="GO" id="GO:0005737">
    <property type="term" value="C:cytoplasm"/>
    <property type="evidence" value="ECO:0007669"/>
    <property type="project" value="TreeGrafter"/>
</dbReference>
<dbReference type="PANTHER" id="PTHR43570">
    <property type="entry name" value="ALDEHYDE DEHYDROGENASE"/>
    <property type="match status" value="1"/>
</dbReference>
<evidence type="ECO:0000256" key="6">
    <source>
        <dbReference type="PROSITE-ProRule" id="PRU10007"/>
    </source>
</evidence>
<evidence type="ECO:0000256" key="2">
    <source>
        <dbReference type="ARBA" id="ARBA00023002"/>
    </source>
</evidence>
<evidence type="ECO:0000256" key="4">
    <source>
        <dbReference type="PIRNR" id="PIRNR036492"/>
    </source>
</evidence>
<evidence type="ECO:0000313" key="11">
    <source>
        <dbReference type="Proteomes" id="UP000537130"/>
    </source>
</evidence>
<dbReference type="Gene3D" id="3.40.309.10">
    <property type="entry name" value="Aldehyde Dehydrogenase, Chain A, domain 2"/>
    <property type="match status" value="1"/>
</dbReference>
<dbReference type="Gene3D" id="3.40.605.10">
    <property type="entry name" value="Aldehyde Dehydrogenase, Chain A, domain 1"/>
    <property type="match status" value="1"/>
</dbReference>
<evidence type="ECO:0000256" key="8">
    <source>
        <dbReference type="SAM" id="MobiDB-lite"/>
    </source>
</evidence>
<feature type="domain" description="Aldehyde dehydrogenase" evidence="9">
    <location>
        <begin position="18"/>
        <end position="450"/>
    </location>
</feature>
<name>A0A7W4Z4F6_9GAMM</name>
<feature type="region of interest" description="Disordered" evidence="8">
    <location>
        <begin position="1"/>
        <end position="23"/>
    </location>
</feature>
<dbReference type="InterPro" id="IPR016163">
    <property type="entry name" value="Ald_DH_C"/>
</dbReference>
<organism evidence="10 11">
    <name type="scientific">Litorivivens lipolytica</name>
    <dbReference type="NCBI Taxonomy" id="1524264"/>
    <lineage>
        <taxon>Bacteria</taxon>
        <taxon>Pseudomonadati</taxon>
        <taxon>Pseudomonadota</taxon>
        <taxon>Gammaproteobacteria</taxon>
        <taxon>Litorivivens</taxon>
    </lineage>
</organism>
<dbReference type="GO" id="GO:0006081">
    <property type="term" value="P:aldehyde metabolic process"/>
    <property type="evidence" value="ECO:0007669"/>
    <property type="project" value="InterPro"/>
</dbReference>
<evidence type="ECO:0000256" key="1">
    <source>
        <dbReference type="ARBA" id="ARBA00009986"/>
    </source>
</evidence>
<dbReference type="InterPro" id="IPR016161">
    <property type="entry name" value="Ald_DH/histidinol_DH"/>
</dbReference>
<dbReference type="Proteomes" id="UP000537130">
    <property type="component" value="Unassembled WGS sequence"/>
</dbReference>
<feature type="compositionally biased region" description="Polar residues" evidence="8">
    <location>
        <begin position="1"/>
        <end position="18"/>
    </location>
</feature>
<dbReference type="PROSITE" id="PS00687">
    <property type="entry name" value="ALDEHYDE_DEHYDR_GLU"/>
    <property type="match status" value="1"/>
</dbReference>
<evidence type="ECO:0000259" key="9">
    <source>
        <dbReference type="Pfam" id="PF00171"/>
    </source>
</evidence>
<comment type="similarity">
    <text evidence="1 4 7">Belongs to the aldehyde dehydrogenase family.</text>
</comment>
<proteinExistence type="inferred from homology"/>
<dbReference type="InterPro" id="IPR029510">
    <property type="entry name" value="Ald_DH_CS_GLU"/>
</dbReference>
<protein>
    <recommendedName>
        <fullName evidence="4">Aldehyde dehydrogenase</fullName>
    </recommendedName>
</protein>
<comment type="caution">
    <text evidence="10">The sequence shown here is derived from an EMBL/GenBank/DDBJ whole genome shotgun (WGS) entry which is preliminary data.</text>
</comment>
<dbReference type="CDD" id="cd07133">
    <property type="entry name" value="ALDH_CALDH_CalB"/>
    <property type="match status" value="1"/>
</dbReference>
<dbReference type="EMBL" id="JACHWY010000001">
    <property type="protein sequence ID" value="MBB3046022.1"/>
    <property type="molecule type" value="Genomic_DNA"/>
</dbReference>
<evidence type="ECO:0000256" key="7">
    <source>
        <dbReference type="RuleBase" id="RU003345"/>
    </source>
</evidence>
<dbReference type="InterPro" id="IPR016162">
    <property type="entry name" value="Ald_DH_N"/>
</dbReference>
<reference evidence="10 11" key="1">
    <citation type="submission" date="2020-08" db="EMBL/GenBank/DDBJ databases">
        <title>Genomic Encyclopedia of Type Strains, Phase III (KMG-III): the genomes of soil and plant-associated and newly described type strains.</title>
        <authorList>
            <person name="Whitman W."/>
        </authorList>
    </citation>
    <scope>NUCLEOTIDE SEQUENCE [LARGE SCALE GENOMIC DNA]</scope>
    <source>
        <strain evidence="10 11">CECT 8654</strain>
    </source>
</reference>
<evidence type="ECO:0000256" key="3">
    <source>
        <dbReference type="ARBA" id="ARBA00023027"/>
    </source>
</evidence>
<gene>
    <name evidence="10" type="ORF">FHR99_000258</name>
</gene>
<evidence type="ECO:0000256" key="5">
    <source>
        <dbReference type="PIRSR" id="PIRSR036492-1"/>
    </source>
</evidence>
<accession>A0A7W4Z4F6</accession>
<feature type="active site" evidence="5 6">
    <location>
        <position position="228"/>
    </location>
</feature>
<dbReference type="InterPro" id="IPR015590">
    <property type="entry name" value="Aldehyde_DH_dom"/>
</dbReference>
<dbReference type="PANTHER" id="PTHR43570:SF20">
    <property type="entry name" value="ALDEHYDE DEHYDROGENASE ALDX-RELATED"/>
    <property type="match status" value="1"/>
</dbReference>
<keyword evidence="3" id="KW-0520">NAD</keyword>
<dbReference type="PROSITE" id="PS00070">
    <property type="entry name" value="ALDEHYDE_DEHYDR_CYS"/>
    <property type="match status" value="1"/>
</dbReference>
<keyword evidence="11" id="KW-1185">Reference proteome</keyword>